<comment type="subcellular location">
    <subcellularLocation>
        <location evidence="1">Mitochondrion</location>
    </subcellularLocation>
</comment>
<evidence type="ECO:0000313" key="9">
    <source>
        <dbReference type="Proteomes" id="UP000054549"/>
    </source>
</evidence>
<evidence type="ECO:0000256" key="3">
    <source>
        <dbReference type="ARBA" id="ARBA00022679"/>
    </source>
</evidence>
<dbReference type="Proteomes" id="UP000054549">
    <property type="component" value="Unassembled WGS sequence"/>
</dbReference>
<dbReference type="Gene3D" id="3.40.50.150">
    <property type="entry name" value="Vaccinia Virus protein VP39"/>
    <property type="match status" value="1"/>
</dbReference>
<dbReference type="EMBL" id="KN818237">
    <property type="protein sequence ID" value="KIL66318.1"/>
    <property type="molecule type" value="Genomic_DNA"/>
</dbReference>
<evidence type="ECO:0000313" key="8">
    <source>
        <dbReference type="EMBL" id="KIL66318.1"/>
    </source>
</evidence>
<sequence>MLLRCLSRLRLSRSFASWRPRLDPLVADIIASSNDLKQIAPLSTQPATINPASETSKVLLPPLDQWRKRFPPLVSVMNRVSVRNPQTARAMADAFVPDGSRDKVIVEAYPGPGQLTRALLDLPKERLKKLIVLEENENYLEYLQPLEALDPRVKILPVGGYNWNSYLMIDEMQLLKDVATMAWEDGVHPNLHFISHLPSSIEGEQLIAQFFRCIPDQQWLFKYGRTPMSFILSDHLWKRISAPLSASERCKLTVIAEATAGCDHAVLPEALLPYELHFHPARPSMSTSPEGRKHNSRRIGNPFQAINIVPHEEQAIKKGQLDEWDFCLRRLFVQRATALRKALPSLAPGAQTLVKKVTDPNLPMLEQISPSKNVGSLTVHEWKIIIKAFHEWPFAPQDLSITDTFTAKDSRI</sequence>
<protein>
    <recommendedName>
        <fullName evidence="7">rRNA adenine N(6)-methyltransferase</fullName>
        <ecNumber evidence="7">2.1.1.-</ecNumber>
    </recommendedName>
</protein>
<keyword evidence="2 7" id="KW-0489">Methyltransferase</keyword>
<dbReference type="SUPFAM" id="SSF53335">
    <property type="entry name" value="S-adenosyl-L-methionine-dependent methyltransferases"/>
    <property type="match status" value="1"/>
</dbReference>
<evidence type="ECO:0000256" key="1">
    <source>
        <dbReference type="ARBA" id="ARBA00004173"/>
    </source>
</evidence>
<dbReference type="GO" id="GO:0006391">
    <property type="term" value="P:transcription initiation at mitochondrial promoter"/>
    <property type="evidence" value="ECO:0007669"/>
    <property type="project" value="TreeGrafter"/>
</dbReference>
<keyword evidence="7" id="KW-0698">rRNA processing</keyword>
<keyword evidence="4 7" id="KW-0949">S-adenosyl-L-methionine</keyword>
<dbReference type="GO" id="GO:0000179">
    <property type="term" value="F:rRNA (adenine-N6,N6-)-dimethyltransferase activity"/>
    <property type="evidence" value="ECO:0007669"/>
    <property type="project" value="TreeGrafter"/>
</dbReference>
<organism evidence="8 9">
    <name type="scientific">Amanita muscaria (strain Koide BX008)</name>
    <dbReference type="NCBI Taxonomy" id="946122"/>
    <lineage>
        <taxon>Eukaryota</taxon>
        <taxon>Fungi</taxon>
        <taxon>Dikarya</taxon>
        <taxon>Basidiomycota</taxon>
        <taxon>Agaricomycotina</taxon>
        <taxon>Agaricomycetes</taxon>
        <taxon>Agaricomycetidae</taxon>
        <taxon>Agaricales</taxon>
        <taxon>Pluteineae</taxon>
        <taxon>Amanitaceae</taxon>
        <taxon>Amanita</taxon>
    </lineage>
</organism>
<dbReference type="STRING" id="946122.A0A0C2XBT9"/>
<evidence type="ECO:0000256" key="6">
    <source>
        <dbReference type="ARBA" id="ARBA00024915"/>
    </source>
</evidence>
<accession>A0A0C2XBT9</accession>
<keyword evidence="9" id="KW-1185">Reference proteome</keyword>
<dbReference type="Gene3D" id="1.10.8.100">
    <property type="entry name" value="Ribosomal RNA adenine dimethylase-like, domain 2"/>
    <property type="match status" value="1"/>
</dbReference>
<dbReference type="InterPro" id="IPR001737">
    <property type="entry name" value="KsgA/Erm"/>
</dbReference>
<name>A0A0C2XBT9_AMAMK</name>
<dbReference type="GO" id="GO:0003723">
    <property type="term" value="F:RNA binding"/>
    <property type="evidence" value="ECO:0007669"/>
    <property type="project" value="UniProtKB-KW"/>
</dbReference>
<dbReference type="FunCoup" id="A0A0C2XBT9">
    <property type="interactions" value="18"/>
</dbReference>
<keyword evidence="5" id="KW-0694">RNA-binding</keyword>
<gene>
    <name evidence="8" type="ORF">M378DRAFT_75321</name>
</gene>
<evidence type="ECO:0000256" key="4">
    <source>
        <dbReference type="ARBA" id="ARBA00022691"/>
    </source>
</evidence>
<dbReference type="InterPro" id="IPR029063">
    <property type="entry name" value="SAM-dependent_MTases_sf"/>
</dbReference>
<evidence type="ECO:0000256" key="2">
    <source>
        <dbReference type="ARBA" id="ARBA00022603"/>
    </source>
</evidence>
<dbReference type="OrthoDB" id="16079at2759"/>
<evidence type="ECO:0000256" key="7">
    <source>
        <dbReference type="RuleBase" id="RU362106"/>
    </source>
</evidence>
<evidence type="ECO:0000256" key="5">
    <source>
        <dbReference type="ARBA" id="ARBA00022884"/>
    </source>
</evidence>
<keyword evidence="3 7" id="KW-0808">Transferase</keyword>
<dbReference type="GO" id="GO:0034246">
    <property type="term" value="F:mitochondrial transcription factor activity"/>
    <property type="evidence" value="ECO:0007669"/>
    <property type="project" value="TreeGrafter"/>
</dbReference>
<reference evidence="8 9" key="1">
    <citation type="submission" date="2014-04" db="EMBL/GenBank/DDBJ databases">
        <title>Evolutionary Origins and Diversification of the Mycorrhizal Mutualists.</title>
        <authorList>
            <consortium name="DOE Joint Genome Institute"/>
            <consortium name="Mycorrhizal Genomics Consortium"/>
            <person name="Kohler A."/>
            <person name="Kuo A."/>
            <person name="Nagy L.G."/>
            <person name="Floudas D."/>
            <person name="Copeland A."/>
            <person name="Barry K.W."/>
            <person name="Cichocki N."/>
            <person name="Veneault-Fourrey C."/>
            <person name="LaButti K."/>
            <person name="Lindquist E.A."/>
            <person name="Lipzen A."/>
            <person name="Lundell T."/>
            <person name="Morin E."/>
            <person name="Murat C."/>
            <person name="Riley R."/>
            <person name="Ohm R."/>
            <person name="Sun H."/>
            <person name="Tunlid A."/>
            <person name="Henrissat B."/>
            <person name="Grigoriev I.V."/>
            <person name="Hibbett D.S."/>
            <person name="Martin F."/>
        </authorList>
    </citation>
    <scope>NUCLEOTIDE SEQUENCE [LARGE SCALE GENOMIC DNA]</scope>
    <source>
        <strain evidence="8 9">Koide BX008</strain>
    </source>
</reference>
<dbReference type="PANTHER" id="PTHR11727">
    <property type="entry name" value="DIMETHYLADENOSINE TRANSFERASE"/>
    <property type="match status" value="1"/>
</dbReference>
<dbReference type="Pfam" id="PF00398">
    <property type="entry name" value="RrnaAD"/>
    <property type="match status" value="1"/>
</dbReference>
<proteinExistence type="inferred from homology"/>
<dbReference type="AlphaFoldDB" id="A0A0C2XBT9"/>
<dbReference type="InParanoid" id="A0A0C2XBT9"/>
<dbReference type="GO" id="GO:0005759">
    <property type="term" value="C:mitochondrial matrix"/>
    <property type="evidence" value="ECO:0007669"/>
    <property type="project" value="TreeGrafter"/>
</dbReference>
<dbReference type="PANTHER" id="PTHR11727:SF17">
    <property type="entry name" value="DIMETHYLADENOSINE TRANSFERASE 1, MITOCHONDRIAL"/>
    <property type="match status" value="1"/>
</dbReference>
<comment type="function">
    <text evidence="6">Mitochondrial transcription factor that confers selective promoter recognition on the core subunit of the yeast mitochondrial RNA polymerase. Interacts with DNA in a non-specific manner.</text>
</comment>
<dbReference type="InterPro" id="IPR023165">
    <property type="entry name" value="rRNA_Ade_diMease-like_C"/>
</dbReference>
<dbReference type="HOGENOM" id="CLU_034228_1_0_1"/>
<dbReference type="EC" id="2.1.1.-" evidence="7"/>
<comment type="similarity">
    <text evidence="7">Belongs to the class I-like SAM-binding methyltransferase superfamily. rRNA adenine N(6)-methyltransferase family.</text>
</comment>